<dbReference type="InterPro" id="IPR050204">
    <property type="entry name" value="AraC_XylS_family_regulators"/>
</dbReference>
<keyword evidence="4" id="KW-0804">Transcription</keyword>
<dbReference type="Pfam" id="PF12852">
    <property type="entry name" value="Cupin_6"/>
    <property type="match status" value="1"/>
</dbReference>
<keyword evidence="2" id="KW-0238">DNA-binding</keyword>
<dbReference type="AlphaFoldDB" id="A0A7D9H5P5"/>
<dbReference type="PANTHER" id="PTHR46796:SF7">
    <property type="entry name" value="ARAC FAMILY TRANSCRIPTIONAL REGULATOR"/>
    <property type="match status" value="1"/>
</dbReference>
<name>A0A7D9H5P5_9GAMM</name>
<dbReference type="PROSITE" id="PS00041">
    <property type="entry name" value="HTH_ARAC_FAMILY_1"/>
    <property type="match status" value="1"/>
</dbReference>
<dbReference type="GO" id="GO:0043565">
    <property type="term" value="F:sequence-specific DNA binding"/>
    <property type="evidence" value="ECO:0007669"/>
    <property type="project" value="InterPro"/>
</dbReference>
<keyword evidence="3" id="KW-0010">Activator</keyword>
<evidence type="ECO:0000256" key="1">
    <source>
        <dbReference type="ARBA" id="ARBA00023015"/>
    </source>
</evidence>
<evidence type="ECO:0000256" key="4">
    <source>
        <dbReference type="ARBA" id="ARBA00023163"/>
    </source>
</evidence>
<dbReference type="EMBL" id="LR633967">
    <property type="protein sequence ID" value="VUX55715.1"/>
    <property type="molecule type" value="Genomic_DNA"/>
</dbReference>
<dbReference type="Gene3D" id="1.10.10.60">
    <property type="entry name" value="Homeodomain-like"/>
    <property type="match status" value="2"/>
</dbReference>
<evidence type="ECO:0000256" key="3">
    <source>
        <dbReference type="ARBA" id="ARBA00023159"/>
    </source>
</evidence>
<dbReference type="SUPFAM" id="SSF51215">
    <property type="entry name" value="Regulatory protein AraC"/>
    <property type="match status" value="1"/>
</dbReference>
<sequence>MEVLSDILKGLKATGSVYFCDFLVAPWELPYENEDRAMFHLVRRGRCRLDIDGEQHLLESGDFVFIAPGVDHKVLSDGPGESQTLLLCGYCQFDAVENDVLLRALPRFVLMQRDELEQWPWLTRTLEHLSAEYMSGAPGSTLTVDKLTEVLLVQLLRADFGRKSDVGIVAALRDQRVARALTAIHDHPGRNWTIENAAAEASMSRSGFARKFKELLGTSFFDYLTRLRMRAARELLVTTDLRVPMIGEKVGYQSELSFVKAFKKLQGATPRAYRLRPSASE</sequence>
<dbReference type="PROSITE" id="PS01124">
    <property type="entry name" value="HTH_ARAC_FAMILY_2"/>
    <property type="match status" value="1"/>
</dbReference>
<reference evidence="6" key="1">
    <citation type="submission" date="2019-07" db="EMBL/GenBank/DDBJ databases">
        <authorList>
            <person name="Weber M."/>
            <person name="Kostadinov I."/>
            <person name="Kostadinov D I."/>
        </authorList>
    </citation>
    <scope>NUCLEOTIDE SEQUENCE</scope>
    <source>
        <strain evidence="6">Gfbio:sag-sample-m06:053724c1-46a9-4a36-b237-ea2bf867836b</strain>
    </source>
</reference>
<dbReference type="InterPro" id="IPR014710">
    <property type="entry name" value="RmlC-like_jellyroll"/>
</dbReference>
<dbReference type="SUPFAM" id="SSF46689">
    <property type="entry name" value="Homeodomain-like"/>
    <property type="match status" value="2"/>
</dbReference>
<dbReference type="InterPro" id="IPR018062">
    <property type="entry name" value="HTH_AraC-typ_CS"/>
</dbReference>
<gene>
    <name evidence="6" type="ORF">JTBM06_V1_90004</name>
</gene>
<organism evidence="6">
    <name type="scientific">uncultured Woeseiaceae bacterium</name>
    <dbReference type="NCBI Taxonomy" id="1983305"/>
    <lineage>
        <taxon>Bacteria</taxon>
        <taxon>Pseudomonadati</taxon>
        <taxon>Pseudomonadota</taxon>
        <taxon>Gammaproteobacteria</taxon>
        <taxon>Woeseiales</taxon>
        <taxon>Woeseiaceae</taxon>
        <taxon>environmental samples</taxon>
    </lineage>
</organism>
<protein>
    <submittedName>
        <fullName evidence="6">Transcriptional regulator AraC family</fullName>
    </submittedName>
</protein>
<dbReference type="InterPro" id="IPR037923">
    <property type="entry name" value="HTH-like"/>
</dbReference>
<keyword evidence="1" id="KW-0805">Transcription regulation</keyword>
<dbReference type="PANTHER" id="PTHR46796">
    <property type="entry name" value="HTH-TYPE TRANSCRIPTIONAL ACTIVATOR RHAS-RELATED"/>
    <property type="match status" value="1"/>
</dbReference>
<dbReference type="InterPro" id="IPR032783">
    <property type="entry name" value="AraC_lig"/>
</dbReference>
<evidence type="ECO:0000259" key="5">
    <source>
        <dbReference type="PROSITE" id="PS01124"/>
    </source>
</evidence>
<dbReference type="SMART" id="SM00342">
    <property type="entry name" value="HTH_ARAC"/>
    <property type="match status" value="1"/>
</dbReference>
<dbReference type="InterPro" id="IPR018060">
    <property type="entry name" value="HTH_AraC"/>
</dbReference>
<dbReference type="InterPro" id="IPR009057">
    <property type="entry name" value="Homeodomain-like_sf"/>
</dbReference>
<dbReference type="GO" id="GO:0003700">
    <property type="term" value="F:DNA-binding transcription factor activity"/>
    <property type="evidence" value="ECO:0007669"/>
    <property type="project" value="InterPro"/>
</dbReference>
<feature type="domain" description="HTH araC/xylS-type" evidence="5">
    <location>
        <begin position="178"/>
        <end position="276"/>
    </location>
</feature>
<dbReference type="Gene3D" id="2.60.120.10">
    <property type="entry name" value="Jelly Rolls"/>
    <property type="match status" value="1"/>
</dbReference>
<proteinExistence type="predicted"/>
<accession>A0A7D9H5P5</accession>
<dbReference type="Pfam" id="PF12833">
    <property type="entry name" value="HTH_18"/>
    <property type="match status" value="1"/>
</dbReference>
<evidence type="ECO:0000313" key="6">
    <source>
        <dbReference type="EMBL" id="VUX55715.1"/>
    </source>
</evidence>
<evidence type="ECO:0000256" key="2">
    <source>
        <dbReference type="ARBA" id="ARBA00023125"/>
    </source>
</evidence>